<dbReference type="EMBL" id="ACCL02000011">
    <property type="protein sequence ID" value="EET60439.1"/>
    <property type="molecule type" value="Genomic_DNA"/>
</dbReference>
<accession>C6LG75</accession>
<dbReference type="Proteomes" id="UP000005561">
    <property type="component" value="Unassembled WGS sequence"/>
</dbReference>
<comment type="caution">
    <text evidence="1">The sequence shown here is derived from an EMBL/GenBank/DDBJ whole genome shotgun (WGS) entry which is preliminary data.</text>
</comment>
<dbReference type="STRING" id="168384.SAMN05660368_03766"/>
<proteinExistence type="predicted"/>
<sequence>MVTKQIKHKQDDGQEVVLDIGAKAENVETDEERQFVTAAEKAALQSASEGVQTLSGKVGATGDTGGSATAGTVFGKLNKLIADLATHMGRWTEARAGYIDTIKTEVSEIKTSTDKNNTGSASGTLSQKLSHIIGLLTDGEIGTKLDEVAAKGVVKSVQRGTARTTTNTEGVCGEYAVSIPIATVDPDRCIVIILSGDEVAAGCDSLTADTLTISNNVAVYYMSWQVIEFY</sequence>
<dbReference type="eggNOG" id="ENOG502ZT2Z">
    <property type="taxonomic scope" value="Bacteria"/>
</dbReference>
<evidence type="ECO:0000313" key="1">
    <source>
        <dbReference type="EMBL" id="EET60439.1"/>
    </source>
</evidence>
<evidence type="ECO:0000313" key="2">
    <source>
        <dbReference type="Proteomes" id="UP000005561"/>
    </source>
</evidence>
<dbReference type="AlphaFoldDB" id="C6LG75"/>
<protein>
    <submittedName>
        <fullName evidence="1">Uncharacterized protein</fullName>
    </submittedName>
</protein>
<keyword evidence="2" id="KW-1185">Reference proteome</keyword>
<reference evidence="1" key="1">
    <citation type="submission" date="2009-07" db="EMBL/GenBank/DDBJ databases">
        <authorList>
            <person name="Weinstock G."/>
            <person name="Sodergren E."/>
            <person name="Clifton S."/>
            <person name="Fulton L."/>
            <person name="Fulton B."/>
            <person name="Courtney L."/>
            <person name="Fronick C."/>
            <person name="Harrison M."/>
            <person name="Strong C."/>
            <person name="Farmer C."/>
            <person name="Delahaunty K."/>
            <person name="Markovic C."/>
            <person name="Hall O."/>
            <person name="Minx P."/>
            <person name="Tomlinson C."/>
            <person name="Mitreva M."/>
            <person name="Nelson J."/>
            <person name="Hou S."/>
            <person name="Wollam A."/>
            <person name="Pepin K.H."/>
            <person name="Johnson M."/>
            <person name="Bhonagiri V."/>
            <person name="Nash W.E."/>
            <person name="Warren W."/>
            <person name="Chinwalla A."/>
            <person name="Mardis E.R."/>
            <person name="Wilson R.K."/>
        </authorList>
    </citation>
    <scope>NUCLEOTIDE SEQUENCE [LARGE SCALE GENOMIC DNA]</scope>
    <source>
        <strain evidence="1">DSM 14469</strain>
    </source>
</reference>
<organism evidence="1 2">
    <name type="scientific">Marvinbryantia formatexigens DSM 14469</name>
    <dbReference type="NCBI Taxonomy" id="478749"/>
    <lineage>
        <taxon>Bacteria</taxon>
        <taxon>Bacillati</taxon>
        <taxon>Bacillota</taxon>
        <taxon>Clostridia</taxon>
        <taxon>Lachnospirales</taxon>
        <taxon>Lachnospiraceae</taxon>
        <taxon>Marvinbryantia</taxon>
    </lineage>
</organism>
<dbReference type="RefSeq" id="WP_006862420.1">
    <property type="nucleotide sequence ID" value="NZ_ACCL02000011.1"/>
</dbReference>
<name>C6LG75_9FIRM</name>
<gene>
    <name evidence="1" type="ORF">BRYFOR_07635</name>
</gene>